<dbReference type="InterPro" id="IPR007404">
    <property type="entry name" value="YdjM-like"/>
</dbReference>
<dbReference type="OrthoDB" id="8866236at2"/>
<feature type="transmembrane region" description="Helical" evidence="1">
    <location>
        <begin position="51"/>
        <end position="69"/>
    </location>
</feature>
<organism evidence="2 3">
    <name type="scientific">Thauera aminoaromatica</name>
    <dbReference type="NCBI Taxonomy" id="164330"/>
    <lineage>
        <taxon>Bacteria</taxon>
        <taxon>Pseudomonadati</taxon>
        <taxon>Pseudomonadota</taxon>
        <taxon>Betaproteobacteria</taxon>
        <taxon>Rhodocyclales</taxon>
        <taxon>Zoogloeaceae</taxon>
        <taxon>Thauera</taxon>
    </lineage>
</organism>
<keyword evidence="2" id="KW-0614">Plasmid</keyword>
<gene>
    <name evidence="2" type="ordered locus">Tmz1t_2365</name>
</gene>
<evidence type="ECO:0000313" key="3">
    <source>
        <dbReference type="Proteomes" id="UP000002186"/>
    </source>
</evidence>
<dbReference type="Pfam" id="PF04307">
    <property type="entry name" value="YdjM"/>
    <property type="match status" value="1"/>
</dbReference>
<keyword evidence="1" id="KW-0812">Transmembrane</keyword>
<sequence length="174" mass="19505">MRWFNHVAVAGSIAAVIDPGMVPLAMLGSTAPDWMEWIGSTAGRKVKHRTVTHVLLTWLTAAAFFLLVWDFRGWGVAFAVGAICHWLQDSLTVTGVPVSWWSDRRTTLLGGRMRTGGMGEYILSGVVVLACGLAVFMFRAPDTGFVPFFRNWPELYREGIVDGAEWRAHRFEWF</sequence>
<keyword evidence="3" id="KW-1185">Reference proteome</keyword>
<feature type="transmembrane region" description="Helical" evidence="1">
    <location>
        <begin position="121"/>
        <end position="140"/>
    </location>
</feature>
<keyword evidence="1" id="KW-1133">Transmembrane helix</keyword>
<proteinExistence type="predicted"/>
<reference evidence="2 3" key="2">
    <citation type="journal article" date="2012" name="Stand. Genomic Sci.">
        <title>Complete genome sequence of Thauera aminoaromatica strain MZ1T.</title>
        <authorList>
            <person name="Jiang K."/>
            <person name="Sanseverino J."/>
            <person name="Chauhan A."/>
            <person name="Lucas S."/>
            <person name="Copeland A."/>
            <person name="Lapidus A."/>
            <person name="Del Rio T.G."/>
            <person name="Dalin E."/>
            <person name="Tice H."/>
            <person name="Bruce D."/>
            <person name="Goodwin L."/>
            <person name="Pitluck S."/>
            <person name="Sims D."/>
            <person name="Brettin T."/>
            <person name="Detter J.C."/>
            <person name="Han C."/>
            <person name="Chang Y.J."/>
            <person name="Larimer F."/>
            <person name="Land M."/>
            <person name="Hauser L."/>
            <person name="Kyrpides N.C."/>
            <person name="Mikhailova N."/>
            <person name="Moser S."/>
            <person name="Jegier P."/>
            <person name="Close D."/>
            <person name="Debruyn J.M."/>
            <person name="Wang Y."/>
            <person name="Layton A.C."/>
            <person name="Allen M.S."/>
            <person name="Sayler G.S."/>
        </authorList>
    </citation>
    <scope>NUCLEOTIDE SEQUENCE [LARGE SCALE GENOMIC DNA]</scope>
    <source>
        <strain evidence="2 3">MZ1T</strain>
        <plasmid evidence="2">pTha01</plasmid>
    </source>
</reference>
<dbReference type="AlphaFoldDB" id="B8F0D4"/>
<dbReference type="GO" id="GO:0016787">
    <property type="term" value="F:hydrolase activity"/>
    <property type="evidence" value="ECO:0007669"/>
    <property type="project" value="UniProtKB-KW"/>
</dbReference>
<protein>
    <submittedName>
        <fullName evidence="2">Membrane-bound metal-dependent hydrolase</fullName>
    </submittedName>
</protein>
<evidence type="ECO:0000313" key="2">
    <source>
        <dbReference type="EMBL" id="ACK55100.1"/>
    </source>
</evidence>
<evidence type="ECO:0000256" key="1">
    <source>
        <dbReference type="SAM" id="Phobius"/>
    </source>
</evidence>
<reference evidence="3" key="1">
    <citation type="submission" date="2008-12" db="EMBL/GenBank/DDBJ databases">
        <title>Complete sequence of plasmid of Thauera sp. MZ1T.</title>
        <authorList>
            <consortium name="US DOE Joint Genome Institute"/>
            <person name="Lucas S."/>
            <person name="Copeland A."/>
            <person name="Lapidus A."/>
            <person name="Glavina del Rio T."/>
            <person name="Dalin E."/>
            <person name="Tice H."/>
            <person name="Bruce D."/>
            <person name="Goodwin L."/>
            <person name="Pitluck S."/>
            <person name="Sims D."/>
            <person name="Brettin T."/>
            <person name="Detter J.C."/>
            <person name="Han C."/>
            <person name="Larimer F."/>
            <person name="Land M."/>
            <person name="Hauser L."/>
            <person name="Kyrpides N."/>
            <person name="Mikhailova N."/>
            <person name="Sayler G.S."/>
        </authorList>
    </citation>
    <scope>NUCLEOTIDE SEQUENCE [LARGE SCALE GENOMIC DNA]</scope>
    <source>
        <strain evidence="3">MZ1T</strain>
        <plasmid evidence="3">pTha01</plasmid>
    </source>
</reference>
<dbReference type="eggNOG" id="COG1988">
    <property type="taxonomic scope" value="Bacteria"/>
</dbReference>
<geneLocation type="plasmid" evidence="2 3">
    <name>pTha01</name>
</geneLocation>
<dbReference type="KEGG" id="tmz:Tmz1t_2365"/>
<name>B8F0D4_THASP</name>
<keyword evidence="2" id="KW-0378">Hydrolase</keyword>
<dbReference type="Proteomes" id="UP000002186">
    <property type="component" value="Plasmid pTha01"/>
</dbReference>
<dbReference type="RefSeq" id="WP_012592900.1">
    <property type="nucleotide sequence ID" value="NC_011667.1"/>
</dbReference>
<dbReference type="EMBL" id="CP001282">
    <property type="protein sequence ID" value="ACK55100.1"/>
    <property type="molecule type" value="Genomic_DNA"/>
</dbReference>
<accession>B8F0D4</accession>
<keyword evidence="1" id="KW-0472">Membrane</keyword>
<dbReference type="HOGENOM" id="CLU_1554646_0_0_4"/>